<accession>A0A0P7BIX5</accession>
<dbReference type="InterPro" id="IPR019999">
    <property type="entry name" value="Anth_synth_I-like"/>
</dbReference>
<sequence length="326" mass="37066">MNELGKAETPFLFILDFELQKPVVIPLHAVDNQEIRYSMDDHFLENRNFFSKASEEPQALKLGKTPLSFEAFEKAFSVVHDNLQRGNSFLTNLTAETPISINWWLESVFQHCAAKYKLFVKDNFMCFSPETFVQVNETGKISSFPMKGTIDAQIPNAASTILADKKEKYEHTTIVDLIRNDLNKIADKVWVERFRYIDKIKKADGKELLQVSSEVCGQLPENWKCCIGQLIFNLLPAGSISGAPKPKTVEIIQEAEKLTYESGERGYYTGVFGVFDGSKLNSAVMIRYIEQRGESLFFKSGGGITWRSDPQKEYEELISKIYVPVL</sequence>
<feature type="domain" description="Chorismate-utilising enzyme C-terminal" evidence="1">
    <location>
        <begin position="69"/>
        <end position="320"/>
    </location>
</feature>
<proteinExistence type="predicted"/>
<dbReference type="InterPro" id="IPR015890">
    <property type="entry name" value="Chorismate_C"/>
</dbReference>
<keyword evidence="3" id="KW-1185">Reference proteome</keyword>
<dbReference type="Proteomes" id="UP000050454">
    <property type="component" value="Unassembled WGS sequence"/>
</dbReference>
<dbReference type="STRING" id="1605367.AFM12_16795"/>
<organism evidence="2 3">
    <name type="scientific">Jiulongibacter sediminis</name>
    <dbReference type="NCBI Taxonomy" id="1605367"/>
    <lineage>
        <taxon>Bacteria</taxon>
        <taxon>Pseudomonadati</taxon>
        <taxon>Bacteroidota</taxon>
        <taxon>Cytophagia</taxon>
        <taxon>Cytophagales</taxon>
        <taxon>Leadbetterellaceae</taxon>
        <taxon>Jiulongibacter</taxon>
    </lineage>
</organism>
<evidence type="ECO:0000313" key="3">
    <source>
        <dbReference type="Proteomes" id="UP000050454"/>
    </source>
</evidence>
<dbReference type="InterPro" id="IPR005801">
    <property type="entry name" value="ADC_synthase"/>
</dbReference>
<gene>
    <name evidence="2" type="ORF">AFM12_16795</name>
</gene>
<evidence type="ECO:0000313" key="2">
    <source>
        <dbReference type="EMBL" id="KPM47090.1"/>
    </source>
</evidence>
<dbReference type="NCBIfam" id="NF005486">
    <property type="entry name" value="PRK07093.1"/>
    <property type="match status" value="1"/>
</dbReference>
<dbReference type="Gene3D" id="3.60.120.10">
    <property type="entry name" value="Anthranilate synthase"/>
    <property type="match status" value="1"/>
</dbReference>
<dbReference type="GO" id="GO:0046820">
    <property type="term" value="F:4-amino-4-deoxychorismate synthase activity"/>
    <property type="evidence" value="ECO:0007669"/>
    <property type="project" value="TreeGrafter"/>
</dbReference>
<dbReference type="PATRIC" id="fig|1605367.3.peg.793"/>
<evidence type="ECO:0000259" key="1">
    <source>
        <dbReference type="Pfam" id="PF00425"/>
    </source>
</evidence>
<dbReference type="SUPFAM" id="SSF56322">
    <property type="entry name" value="ADC synthase"/>
    <property type="match status" value="1"/>
</dbReference>
<reference evidence="2 3" key="1">
    <citation type="submission" date="2015-07" db="EMBL/GenBank/DDBJ databases">
        <title>The draft genome sequence of Leadbetterella sp. JN14-9.</title>
        <authorList>
            <person name="Liu Y."/>
            <person name="Du J."/>
            <person name="Shao Z."/>
        </authorList>
    </citation>
    <scope>NUCLEOTIDE SEQUENCE [LARGE SCALE GENOMIC DNA]</scope>
    <source>
        <strain evidence="2 3">JN14-9</strain>
    </source>
</reference>
<dbReference type="GO" id="GO:0000162">
    <property type="term" value="P:L-tryptophan biosynthetic process"/>
    <property type="evidence" value="ECO:0007669"/>
    <property type="project" value="TreeGrafter"/>
</dbReference>
<dbReference type="Pfam" id="PF00425">
    <property type="entry name" value="Chorismate_bind"/>
    <property type="match status" value="1"/>
</dbReference>
<dbReference type="PANTHER" id="PTHR11236">
    <property type="entry name" value="AMINOBENZOATE/ANTHRANILATE SYNTHASE"/>
    <property type="match status" value="1"/>
</dbReference>
<dbReference type="PANTHER" id="PTHR11236:SF50">
    <property type="entry name" value="AMINODEOXYCHORISMATE SYNTHASE COMPONENT 1"/>
    <property type="match status" value="1"/>
</dbReference>
<dbReference type="AlphaFoldDB" id="A0A0P7BIX5"/>
<dbReference type="EMBL" id="LGTQ01000013">
    <property type="protein sequence ID" value="KPM47090.1"/>
    <property type="molecule type" value="Genomic_DNA"/>
</dbReference>
<comment type="caution">
    <text evidence="2">The sequence shown here is derived from an EMBL/GenBank/DDBJ whole genome shotgun (WGS) entry which is preliminary data.</text>
</comment>
<protein>
    <recommendedName>
        <fullName evidence="1">Chorismate-utilising enzyme C-terminal domain-containing protein</fullName>
    </recommendedName>
</protein>
<name>A0A0P7BIX5_9BACT</name>